<feature type="transmembrane region" description="Helical" evidence="2">
    <location>
        <begin position="81"/>
        <end position="101"/>
    </location>
</feature>
<reference evidence="3 4" key="1">
    <citation type="submission" date="2020-12" db="EMBL/GenBank/DDBJ databases">
        <title>Sphingomonas sp.</title>
        <authorList>
            <person name="Kim M.K."/>
        </authorList>
    </citation>
    <scope>NUCLEOTIDE SEQUENCE [LARGE SCALE GENOMIC DNA]</scope>
    <source>
        <strain evidence="3 4">BT552</strain>
    </source>
</reference>
<proteinExistence type="predicted"/>
<evidence type="ECO:0000256" key="2">
    <source>
        <dbReference type="SAM" id="Phobius"/>
    </source>
</evidence>
<keyword evidence="2" id="KW-0812">Transmembrane</keyword>
<feature type="region of interest" description="Disordered" evidence="1">
    <location>
        <begin position="47"/>
        <end position="67"/>
    </location>
</feature>
<name>A0ABS2D909_9SPHN</name>
<dbReference type="EMBL" id="JAFEMC010000004">
    <property type="protein sequence ID" value="MBM6577417.1"/>
    <property type="molecule type" value="Genomic_DNA"/>
</dbReference>
<evidence type="ECO:0000313" key="3">
    <source>
        <dbReference type="EMBL" id="MBM6577417.1"/>
    </source>
</evidence>
<dbReference type="Proteomes" id="UP000763641">
    <property type="component" value="Unassembled WGS sequence"/>
</dbReference>
<comment type="caution">
    <text evidence="3">The sequence shown here is derived from an EMBL/GenBank/DDBJ whole genome shotgun (WGS) entry which is preliminary data.</text>
</comment>
<keyword evidence="2" id="KW-1133">Transmembrane helix</keyword>
<evidence type="ECO:0000313" key="4">
    <source>
        <dbReference type="Proteomes" id="UP000763641"/>
    </source>
</evidence>
<gene>
    <name evidence="3" type="ORF">ILT43_13625</name>
</gene>
<accession>A0ABS2D909</accession>
<organism evidence="3 4">
    <name type="scientific">Sphingomonas longa</name>
    <dbReference type="NCBI Taxonomy" id="2778730"/>
    <lineage>
        <taxon>Bacteria</taxon>
        <taxon>Pseudomonadati</taxon>
        <taxon>Pseudomonadota</taxon>
        <taxon>Alphaproteobacteria</taxon>
        <taxon>Sphingomonadales</taxon>
        <taxon>Sphingomonadaceae</taxon>
        <taxon>Sphingomonas</taxon>
    </lineage>
</organism>
<keyword evidence="4" id="KW-1185">Reference proteome</keyword>
<protein>
    <submittedName>
        <fullName evidence="3">Uncharacterized protein</fullName>
    </submittedName>
</protein>
<sequence>MSDDNASAMDRRSEPIAPAGSTATTEPHLIMRPESFFSHRFHLHIEDVEHPQPPSARPTARPDARPRAHATGLERLIDLNLLLMILLIGVPVLVYCILAAAT</sequence>
<evidence type="ECO:0000256" key="1">
    <source>
        <dbReference type="SAM" id="MobiDB-lite"/>
    </source>
</evidence>
<keyword evidence="2" id="KW-0472">Membrane</keyword>
<feature type="region of interest" description="Disordered" evidence="1">
    <location>
        <begin position="1"/>
        <end position="29"/>
    </location>
</feature>
<dbReference type="RefSeq" id="WP_204199525.1">
    <property type="nucleotide sequence ID" value="NZ_JAFEMC010000004.1"/>
</dbReference>